<feature type="transmembrane region" description="Helical" evidence="1">
    <location>
        <begin position="20"/>
        <end position="44"/>
    </location>
</feature>
<sequence length="205" mass="23841">MKKLLKLLFVRRQETKDKWWHRLALVLIYGSTIVGAIFLGSLLITEEADNWVTKSYTAYSFEEGYETAQGKEMDCKFSVLELSRSPVSFFRCGDFSDTTEFLEKYSRARGTYAHLEELRLPRSESGLYLPVADRQGKKTDEQIMVQLIQDGELDNIKVKQTASFDHVSFFGNWGIYLLIVLGWLVFWESIVYRTLLFIVYGKKND</sequence>
<evidence type="ECO:0000256" key="1">
    <source>
        <dbReference type="SAM" id="Phobius"/>
    </source>
</evidence>
<keyword evidence="1" id="KW-1133">Transmembrane helix</keyword>
<proteinExistence type="predicted"/>
<protein>
    <submittedName>
        <fullName evidence="2">Uncharacterized protein</fullName>
    </submittedName>
</protein>
<gene>
    <name evidence="2" type="ORF">A2931_03480</name>
</gene>
<dbReference type="AlphaFoldDB" id="A0A1G2F0G5"/>
<reference evidence="2 3" key="1">
    <citation type="journal article" date="2016" name="Nat. Commun.">
        <title>Thousands of microbial genomes shed light on interconnected biogeochemical processes in an aquifer system.</title>
        <authorList>
            <person name="Anantharaman K."/>
            <person name="Brown C.T."/>
            <person name="Hug L.A."/>
            <person name="Sharon I."/>
            <person name="Castelle C.J."/>
            <person name="Probst A.J."/>
            <person name="Thomas B.C."/>
            <person name="Singh A."/>
            <person name="Wilkins M.J."/>
            <person name="Karaoz U."/>
            <person name="Brodie E.L."/>
            <person name="Williams K.H."/>
            <person name="Hubbard S.S."/>
            <person name="Banfield J.F."/>
        </authorList>
    </citation>
    <scope>NUCLEOTIDE SEQUENCE [LARGE SCALE GENOMIC DNA]</scope>
</reference>
<keyword evidence="1" id="KW-0472">Membrane</keyword>
<evidence type="ECO:0000313" key="3">
    <source>
        <dbReference type="Proteomes" id="UP000177486"/>
    </source>
</evidence>
<name>A0A1G2F0G5_9BACT</name>
<organism evidence="2 3">
    <name type="scientific">Candidatus Niyogibacteria bacterium RIFCSPLOWO2_01_FULL_45_48</name>
    <dbReference type="NCBI Taxonomy" id="1801724"/>
    <lineage>
        <taxon>Bacteria</taxon>
        <taxon>Candidatus Niyogiibacteriota</taxon>
    </lineage>
</organism>
<feature type="transmembrane region" description="Helical" evidence="1">
    <location>
        <begin position="173"/>
        <end position="200"/>
    </location>
</feature>
<keyword evidence="1" id="KW-0812">Transmembrane</keyword>
<comment type="caution">
    <text evidence="2">The sequence shown here is derived from an EMBL/GenBank/DDBJ whole genome shotgun (WGS) entry which is preliminary data.</text>
</comment>
<evidence type="ECO:0000313" key="2">
    <source>
        <dbReference type="EMBL" id="OGZ31038.1"/>
    </source>
</evidence>
<dbReference type="EMBL" id="MHMQ01000008">
    <property type="protein sequence ID" value="OGZ31038.1"/>
    <property type="molecule type" value="Genomic_DNA"/>
</dbReference>
<dbReference type="Proteomes" id="UP000177486">
    <property type="component" value="Unassembled WGS sequence"/>
</dbReference>
<accession>A0A1G2F0G5</accession>